<dbReference type="Proteomes" id="UP000218643">
    <property type="component" value="Unassembled WGS sequence"/>
</dbReference>
<name>A0A854WW80_PSEFL</name>
<reference evidence="1 2" key="1">
    <citation type="submission" date="2017-09" db="EMBL/GenBank/DDBJ databases">
        <authorList>
            <person name="Haney C."/>
            <person name="Melnyk R."/>
        </authorList>
    </citation>
    <scope>NUCLEOTIDE SEQUENCE [LARGE SCALE GENOMIC DNA]</scope>
    <source>
        <strain evidence="1 2">CH229</strain>
    </source>
</reference>
<reference evidence="1 2" key="2">
    <citation type="submission" date="2017-10" db="EMBL/GenBank/DDBJ databases">
        <title>Rhizosphere-associated Pseudomonas modulate jasmonic acid/salicylic acid antagonism to induce systemic resistance to herbivores at the cost of susceptibility to pathogens.</title>
        <authorList>
            <person name="Haney C.H."/>
            <person name="Wiesmann C.L."/>
            <person name="Shapiro L.R."/>
            <person name="O'Sullivan L.R."/>
            <person name="Khorasani S."/>
            <person name="Melnyk R.A."/>
            <person name="Xiao L."/>
            <person name="Bush J."/>
            <person name="Carrillo J."/>
            <person name="Pierce N.E."/>
            <person name="Ausubel F.M."/>
        </authorList>
    </citation>
    <scope>NUCLEOTIDE SEQUENCE [LARGE SCALE GENOMIC DNA]</scope>
    <source>
        <strain evidence="1 2">CH229</strain>
    </source>
</reference>
<accession>A0A854WW80</accession>
<dbReference type="EMBL" id="NXHE01000028">
    <property type="protein sequence ID" value="PCM47838.1"/>
    <property type="molecule type" value="Genomic_DNA"/>
</dbReference>
<protein>
    <submittedName>
        <fullName evidence="1">Phage tail protein</fullName>
    </submittedName>
</protein>
<proteinExistence type="predicted"/>
<evidence type="ECO:0000313" key="2">
    <source>
        <dbReference type="Proteomes" id="UP000218643"/>
    </source>
</evidence>
<comment type="caution">
    <text evidence="1">The sequence shown here is derived from an EMBL/GenBank/DDBJ whole genome shotgun (WGS) entry which is preliminary data.</text>
</comment>
<dbReference type="AlphaFoldDB" id="A0A854WW80"/>
<organism evidence="1 2">
    <name type="scientific">Pseudomonas fluorescens</name>
    <dbReference type="NCBI Taxonomy" id="294"/>
    <lineage>
        <taxon>Bacteria</taxon>
        <taxon>Pseudomonadati</taxon>
        <taxon>Pseudomonadota</taxon>
        <taxon>Gammaproteobacteria</taxon>
        <taxon>Pseudomonadales</taxon>
        <taxon>Pseudomonadaceae</taxon>
        <taxon>Pseudomonas</taxon>
    </lineage>
</organism>
<gene>
    <name evidence="1" type="ORF">CP335_20300</name>
</gene>
<sequence length="141" mass="15670">MFASKSTGGFYDAAIHSSMPSDVVEITAEAHAVLLAGNAQGKVIGWGEDGYPLLIDPPEPTADYFAEVERSWRDVQLATTDGMVSRHRDEIEGALSTTLTPEQYSELQVYRRALRNWPEAGEFPLIEHRPLQPSWLIGELQ</sequence>
<evidence type="ECO:0000313" key="1">
    <source>
        <dbReference type="EMBL" id="PCM47838.1"/>
    </source>
</evidence>
<dbReference type="RefSeq" id="WP_096796969.1">
    <property type="nucleotide sequence ID" value="NZ_NXHE01000028.1"/>
</dbReference>